<gene>
    <name evidence="2" type="ORF">BPAG_LOCUS11710</name>
</gene>
<reference evidence="4" key="1">
    <citation type="submission" date="2017-02" db="UniProtKB">
        <authorList>
            <consortium name="WormBaseParasite"/>
        </authorList>
    </citation>
    <scope>IDENTIFICATION</scope>
</reference>
<accession>A0A0N4TSR4</accession>
<dbReference type="AlphaFoldDB" id="A0A0N4TSR4"/>
<name>A0A0N4TSR4_BRUPA</name>
<organism evidence="4">
    <name type="scientific">Brugia pahangi</name>
    <name type="common">Filarial nematode worm</name>
    <dbReference type="NCBI Taxonomy" id="6280"/>
    <lineage>
        <taxon>Eukaryota</taxon>
        <taxon>Metazoa</taxon>
        <taxon>Ecdysozoa</taxon>
        <taxon>Nematoda</taxon>
        <taxon>Chromadorea</taxon>
        <taxon>Rhabditida</taxon>
        <taxon>Spirurina</taxon>
        <taxon>Spiruromorpha</taxon>
        <taxon>Filarioidea</taxon>
        <taxon>Onchocercidae</taxon>
        <taxon>Brugia</taxon>
    </lineage>
</organism>
<dbReference type="EMBL" id="UZAD01013244">
    <property type="protein sequence ID" value="VDN92896.1"/>
    <property type="molecule type" value="Genomic_DNA"/>
</dbReference>
<reference evidence="2 3" key="2">
    <citation type="submission" date="2018-11" db="EMBL/GenBank/DDBJ databases">
        <authorList>
            <consortium name="Pathogen Informatics"/>
        </authorList>
    </citation>
    <scope>NUCLEOTIDE SEQUENCE [LARGE SCALE GENOMIC DNA]</scope>
</reference>
<dbReference type="WBParaSite" id="BPAG_0001174801-mRNA-1">
    <property type="protein sequence ID" value="BPAG_0001174801-mRNA-1"/>
    <property type="gene ID" value="BPAG_0001174801"/>
</dbReference>
<feature type="chain" id="PRO_5043122198" evidence="1">
    <location>
        <begin position="22"/>
        <end position="163"/>
    </location>
</feature>
<evidence type="ECO:0000256" key="1">
    <source>
        <dbReference type="SAM" id="SignalP"/>
    </source>
</evidence>
<proteinExistence type="predicted"/>
<evidence type="ECO:0000313" key="2">
    <source>
        <dbReference type="EMBL" id="VDN92896.1"/>
    </source>
</evidence>
<protein>
    <submittedName>
        <fullName evidence="2 4">Uncharacterized protein</fullName>
    </submittedName>
</protein>
<feature type="signal peptide" evidence="1">
    <location>
        <begin position="1"/>
        <end position="21"/>
    </location>
</feature>
<keyword evidence="1" id="KW-0732">Signal</keyword>
<sequence>MNDSLLLISLFVIIPGRITCAVIINSFNGLTVGSNELNGIGNDNTDMINVNNVSGASRSYPRSNYGRSAPVSYSSSASSSASSVSINSFQGNIGGSNSFQNNAGISLIPTRNAAATYRSSWSATTDPWKVFRRRMQIWAAQLRARYRLVSVFLRDNTDDIILK</sequence>
<evidence type="ECO:0000313" key="4">
    <source>
        <dbReference type="WBParaSite" id="BPAG_0001174801-mRNA-1"/>
    </source>
</evidence>
<keyword evidence="3" id="KW-1185">Reference proteome</keyword>
<evidence type="ECO:0000313" key="3">
    <source>
        <dbReference type="Proteomes" id="UP000278627"/>
    </source>
</evidence>
<dbReference type="Proteomes" id="UP000278627">
    <property type="component" value="Unassembled WGS sequence"/>
</dbReference>